<dbReference type="PANTHER" id="PTHR11521:SF1">
    <property type="entry name" value="TROPONIN T, SKELETAL MUSCLE"/>
    <property type="match status" value="1"/>
</dbReference>
<protein>
    <submittedName>
        <fullName evidence="4">Troponin T</fullName>
    </submittedName>
</protein>
<feature type="region of interest" description="Disordered" evidence="1">
    <location>
        <begin position="1"/>
        <end position="180"/>
    </location>
</feature>
<feature type="region of interest" description="Disordered" evidence="1">
    <location>
        <begin position="256"/>
        <end position="296"/>
    </location>
</feature>
<feature type="region of interest" description="Disordered" evidence="1">
    <location>
        <begin position="309"/>
        <end position="402"/>
    </location>
</feature>
<feature type="compositionally biased region" description="Basic and acidic residues" evidence="1">
    <location>
        <begin position="62"/>
        <end position="103"/>
    </location>
</feature>
<feature type="compositionally biased region" description="Acidic residues" evidence="1">
    <location>
        <begin position="1"/>
        <end position="33"/>
    </location>
</feature>
<dbReference type="GO" id="GO:0005861">
    <property type="term" value="C:troponin complex"/>
    <property type="evidence" value="ECO:0007669"/>
    <property type="project" value="InterPro"/>
</dbReference>
<dbReference type="AlphaFoldDB" id="A0A0N4UYA6"/>
<evidence type="ECO:0000256" key="1">
    <source>
        <dbReference type="SAM" id="MobiDB-lite"/>
    </source>
</evidence>
<dbReference type="GO" id="GO:0045214">
    <property type="term" value="P:sarcomere organization"/>
    <property type="evidence" value="ECO:0007669"/>
    <property type="project" value="TreeGrafter"/>
</dbReference>
<organism evidence="4">
    <name type="scientific">Enterobius vermicularis</name>
    <name type="common">Human pinworm</name>
    <dbReference type="NCBI Taxonomy" id="51028"/>
    <lineage>
        <taxon>Eukaryota</taxon>
        <taxon>Metazoa</taxon>
        <taxon>Ecdysozoa</taxon>
        <taxon>Nematoda</taxon>
        <taxon>Chromadorea</taxon>
        <taxon>Rhabditida</taxon>
        <taxon>Spirurina</taxon>
        <taxon>Oxyuridomorpha</taxon>
        <taxon>Oxyuroidea</taxon>
        <taxon>Oxyuridae</taxon>
        <taxon>Enterobius</taxon>
    </lineage>
</organism>
<gene>
    <name evidence="2" type="ORF">EVEC_LOCUS2261</name>
</gene>
<keyword evidence="3" id="KW-1185">Reference proteome</keyword>
<feature type="compositionally biased region" description="Basic and acidic residues" evidence="1">
    <location>
        <begin position="332"/>
        <end position="348"/>
    </location>
</feature>
<dbReference type="OrthoDB" id="330499at2759"/>
<reference evidence="2 3" key="2">
    <citation type="submission" date="2018-10" db="EMBL/GenBank/DDBJ databases">
        <authorList>
            <consortium name="Pathogen Informatics"/>
        </authorList>
    </citation>
    <scope>NUCLEOTIDE SEQUENCE [LARGE SCALE GENOMIC DNA]</scope>
</reference>
<feature type="compositionally biased region" description="Basic and acidic residues" evidence="1">
    <location>
        <begin position="110"/>
        <end position="148"/>
    </location>
</feature>
<evidence type="ECO:0000313" key="3">
    <source>
        <dbReference type="Proteomes" id="UP000274131"/>
    </source>
</evidence>
<dbReference type="GO" id="GO:0006936">
    <property type="term" value="P:muscle contraction"/>
    <property type="evidence" value="ECO:0007669"/>
    <property type="project" value="TreeGrafter"/>
</dbReference>
<sequence length="402" mass="47501">SEEEEDEAEEEEAAEEAEAAEPEPEEAKDEEEEQARKRPETPEQQPAEQTEAEKAMMAAKKRHEEEELAKIQDYEERRRVERQRIDDELRELKEKQERRRIEREEEEREFAERRRKEEEARKAEEEEGRRRIEAEKRRREEEKRKRQEMMAGSFPGAAQNTDFGRNFVIPPKGEPKEKNRRMGTFAAKQEVTKEQQQEAKQAFIAAIRKQMANVEDLLPNDLKLRIQNIHKRICKLEAEKYDLEKRHERQEYDLKELHERERQVARNKAMQKGLDPDEAANSVHPPKVNVASKFDRQIDRRSYADRRDLYEKPVIKKPPKLARGTARPPPDWGRRENEELEQLRRNLEPPRYTEQVKAEGDAAKPPVKPIPLTVPNVDDVEEEEPQPQPQGATEAEPEVILL</sequence>
<evidence type="ECO:0000313" key="4">
    <source>
        <dbReference type="WBParaSite" id="EVEC_0000255301-mRNA-1"/>
    </source>
</evidence>
<dbReference type="GO" id="GO:0005523">
    <property type="term" value="F:tropomyosin binding"/>
    <property type="evidence" value="ECO:0007669"/>
    <property type="project" value="TreeGrafter"/>
</dbReference>
<dbReference type="GO" id="GO:0006937">
    <property type="term" value="P:regulation of muscle contraction"/>
    <property type="evidence" value="ECO:0007669"/>
    <property type="project" value="InterPro"/>
</dbReference>
<dbReference type="PANTHER" id="PTHR11521">
    <property type="entry name" value="TROPONIN T"/>
    <property type="match status" value="1"/>
</dbReference>
<evidence type="ECO:0000313" key="2">
    <source>
        <dbReference type="EMBL" id="VDD87118.1"/>
    </source>
</evidence>
<dbReference type="Gene3D" id="1.20.5.350">
    <property type="match status" value="1"/>
</dbReference>
<accession>A0A0N4UYA6</accession>
<dbReference type="EMBL" id="UXUI01007346">
    <property type="protein sequence ID" value="VDD87118.1"/>
    <property type="molecule type" value="Genomic_DNA"/>
</dbReference>
<reference evidence="4" key="1">
    <citation type="submission" date="2017-02" db="UniProtKB">
        <authorList>
            <consortium name="WormBaseParasite"/>
        </authorList>
    </citation>
    <scope>IDENTIFICATION</scope>
</reference>
<dbReference type="Proteomes" id="UP000274131">
    <property type="component" value="Unassembled WGS sequence"/>
</dbReference>
<dbReference type="SUPFAM" id="SSF90250">
    <property type="entry name" value="Troponin coil-coiled subunits"/>
    <property type="match status" value="1"/>
</dbReference>
<dbReference type="InterPro" id="IPR027707">
    <property type="entry name" value="TNNT"/>
</dbReference>
<name>A0A0N4UYA6_ENTVE</name>
<dbReference type="STRING" id="51028.A0A0N4UYA6"/>
<proteinExistence type="predicted"/>
<dbReference type="WBParaSite" id="EVEC_0000255301-mRNA-1">
    <property type="protein sequence ID" value="EVEC_0000255301-mRNA-1"/>
    <property type="gene ID" value="EVEC_0000255301"/>
</dbReference>
<dbReference type="InterPro" id="IPR038077">
    <property type="entry name" value="Troponin_sf"/>
</dbReference>